<dbReference type="AlphaFoldDB" id="A0A6C2CJ17"/>
<organism evidence="2 3">
    <name type="scientific">Zoogloea oleivorans</name>
    <dbReference type="NCBI Taxonomy" id="1552750"/>
    <lineage>
        <taxon>Bacteria</taxon>
        <taxon>Pseudomonadati</taxon>
        <taxon>Pseudomonadota</taxon>
        <taxon>Betaproteobacteria</taxon>
        <taxon>Rhodocyclales</taxon>
        <taxon>Zoogloeaceae</taxon>
        <taxon>Zoogloea</taxon>
    </lineage>
</organism>
<evidence type="ECO:0000313" key="2">
    <source>
        <dbReference type="EMBL" id="TYC53971.1"/>
    </source>
</evidence>
<feature type="region of interest" description="Disordered" evidence="1">
    <location>
        <begin position="1"/>
        <end position="37"/>
    </location>
</feature>
<protein>
    <submittedName>
        <fullName evidence="2">Uncharacterized protein</fullName>
    </submittedName>
</protein>
<keyword evidence="3" id="KW-1185">Reference proteome</keyword>
<reference evidence="2 3" key="1">
    <citation type="submission" date="2019-01" db="EMBL/GenBank/DDBJ databases">
        <title>Zoogloea oleivorans genome sequencing and assembly.</title>
        <authorList>
            <person name="Tancsics A."/>
            <person name="Farkas M."/>
            <person name="Kriszt B."/>
            <person name="Maroti G."/>
            <person name="Horvath B."/>
        </authorList>
    </citation>
    <scope>NUCLEOTIDE SEQUENCE [LARGE SCALE GENOMIC DNA]</scope>
    <source>
        <strain evidence="2 3">Buc</strain>
    </source>
</reference>
<dbReference type="EMBL" id="SDKK01000024">
    <property type="protein sequence ID" value="TYC53971.1"/>
    <property type="molecule type" value="Genomic_DNA"/>
</dbReference>
<evidence type="ECO:0000256" key="1">
    <source>
        <dbReference type="SAM" id="MobiDB-lite"/>
    </source>
</evidence>
<feature type="compositionally biased region" description="Polar residues" evidence="1">
    <location>
        <begin position="15"/>
        <end position="28"/>
    </location>
</feature>
<dbReference type="OrthoDB" id="7067623at2"/>
<name>A0A6C2CJ17_9RHOO</name>
<sequence>MAKNTGDDYRKGSVTDRTQVQNPRTGNYTKRDTDTGRFMEVKQDGKPFKGVAKEVDGRRK</sequence>
<proteinExistence type="predicted"/>
<accession>A0A6C2CJ17</accession>
<comment type="caution">
    <text evidence="2">The sequence shown here is derived from an EMBL/GenBank/DDBJ whole genome shotgun (WGS) entry which is preliminary data.</text>
</comment>
<dbReference type="RefSeq" id="WP_148580946.1">
    <property type="nucleotide sequence ID" value="NZ_SDKK01000024.1"/>
</dbReference>
<dbReference type="Proteomes" id="UP000389128">
    <property type="component" value="Unassembled WGS sequence"/>
</dbReference>
<feature type="compositionally biased region" description="Basic and acidic residues" evidence="1">
    <location>
        <begin position="1"/>
        <end position="14"/>
    </location>
</feature>
<gene>
    <name evidence="2" type="ORF">ETQ85_20505</name>
</gene>
<evidence type="ECO:0000313" key="3">
    <source>
        <dbReference type="Proteomes" id="UP000389128"/>
    </source>
</evidence>